<evidence type="ECO:0000313" key="11">
    <source>
        <dbReference type="EMBL" id="QEN08617.1"/>
    </source>
</evidence>
<dbReference type="Pfam" id="PF02386">
    <property type="entry name" value="TrkH"/>
    <property type="match status" value="1"/>
</dbReference>
<feature type="transmembrane region" description="Helical" evidence="10">
    <location>
        <begin position="308"/>
        <end position="331"/>
    </location>
</feature>
<feature type="transmembrane region" description="Helical" evidence="10">
    <location>
        <begin position="192"/>
        <end position="216"/>
    </location>
</feature>
<keyword evidence="7 10" id="KW-1133">Transmembrane helix</keyword>
<dbReference type="PANTHER" id="PTHR32024:SF1">
    <property type="entry name" value="KTR SYSTEM POTASSIUM UPTAKE PROTEIN B"/>
    <property type="match status" value="1"/>
</dbReference>
<feature type="transmembrane region" description="Helical" evidence="10">
    <location>
        <begin position="413"/>
        <end position="445"/>
    </location>
</feature>
<feature type="transmembrane region" description="Helical" evidence="10">
    <location>
        <begin position="351"/>
        <end position="368"/>
    </location>
</feature>
<evidence type="ECO:0000256" key="10">
    <source>
        <dbReference type="SAM" id="Phobius"/>
    </source>
</evidence>
<keyword evidence="12" id="KW-1185">Reference proteome</keyword>
<feature type="transmembrane region" description="Helical" evidence="10">
    <location>
        <begin position="67"/>
        <end position="85"/>
    </location>
</feature>
<evidence type="ECO:0000256" key="5">
    <source>
        <dbReference type="ARBA" id="ARBA00022692"/>
    </source>
</evidence>
<evidence type="ECO:0000256" key="4">
    <source>
        <dbReference type="ARBA" id="ARBA00022538"/>
    </source>
</evidence>
<dbReference type="GO" id="GO:0005886">
    <property type="term" value="C:plasma membrane"/>
    <property type="evidence" value="ECO:0007669"/>
    <property type="project" value="UniProtKB-SubCell"/>
</dbReference>
<feature type="transmembrane region" description="Helical" evidence="10">
    <location>
        <begin position="466"/>
        <end position="490"/>
    </location>
</feature>
<feature type="transmembrane region" description="Helical" evidence="10">
    <location>
        <begin position="158"/>
        <end position="180"/>
    </location>
</feature>
<evidence type="ECO:0000313" key="12">
    <source>
        <dbReference type="Proteomes" id="UP000324209"/>
    </source>
</evidence>
<gene>
    <name evidence="11" type="ORF">EXM22_11710</name>
</gene>
<accession>A0A5C1QM86</accession>
<dbReference type="InterPro" id="IPR004772">
    <property type="entry name" value="TrkH"/>
</dbReference>
<organism evidence="11 12">
    <name type="scientific">Oceanispirochaeta crateris</name>
    <dbReference type="NCBI Taxonomy" id="2518645"/>
    <lineage>
        <taxon>Bacteria</taxon>
        <taxon>Pseudomonadati</taxon>
        <taxon>Spirochaetota</taxon>
        <taxon>Spirochaetia</taxon>
        <taxon>Spirochaetales</taxon>
        <taxon>Spirochaetaceae</taxon>
        <taxon>Oceanispirochaeta</taxon>
    </lineage>
</organism>
<feature type="transmembrane region" description="Helical" evidence="10">
    <location>
        <begin position="133"/>
        <end position="152"/>
    </location>
</feature>
<dbReference type="GO" id="GO:0015379">
    <property type="term" value="F:potassium:chloride symporter activity"/>
    <property type="evidence" value="ECO:0007669"/>
    <property type="project" value="InterPro"/>
</dbReference>
<name>A0A5C1QM86_9SPIO</name>
<evidence type="ECO:0000256" key="1">
    <source>
        <dbReference type="ARBA" id="ARBA00004651"/>
    </source>
</evidence>
<dbReference type="KEGG" id="ock:EXM22_11710"/>
<protein>
    <submittedName>
        <fullName evidence="11">TrkH family potassium uptake protein</fullName>
    </submittedName>
</protein>
<keyword evidence="6" id="KW-0630">Potassium</keyword>
<keyword evidence="5 10" id="KW-0812">Transmembrane</keyword>
<dbReference type="InterPro" id="IPR003445">
    <property type="entry name" value="Cat_transpt"/>
</dbReference>
<reference evidence="11 12" key="1">
    <citation type="submission" date="2019-02" db="EMBL/GenBank/DDBJ databases">
        <title>Complete Genome Sequence and Methylome Analysis of free living Spirochaetas.</title>
        <authorList>
            <person name="Fomenkov A."/>
            <person name="Dubinina G."/>
            <person name="Leshcheva N."/>
            <person name="Mikheeva N."/>
            <person name="Grabovich M."/>
            <person name="Vincze T."/>
            <person name="Roberts R.J."/>
        </authorList>
    </citation>
    <scope>NUCLEOTIDE SEQUENCE [LARGE SCALE GENOMIC DNA]</scope>
    <source>
        <strain evidence="11 12">K2</strain>
    </source>
</reference>
<feature type="transmembrane region" description="Helical" evidence="10">
    <location>
        <begin position="97"/>
        <end position="113"/>
    </location>
</feature>
<feature type="transmembrane region" description="Helical" evidence="10">
    <location>
        <begin position="276"/>
        <end position="296"/>
    </location>
</feature>
<keyword evidence="9 10" id="KW-0472">Membrane</keyword>
<feature type="transmembrane region" description="Helical" evidence="10">
    <location>
        <begin position="247"/>
        <end position="267"/>
    </location>
</feature>
<dbReference type="EMBL" id="CP036150">
    <property type="protein sequence ID" value="QEN08617.1"/>
    <property type="molecule type" value="Genomic_DNA"/>
</dbReference>
<keyword evidence="8" id="KW-0406">Ion transport</keyword>
<dbReference type="Proteomes" id="UP000324209">
    <property type="component" value="Chromosome"/>
</dbReference>
<dbReference type="OrthoDB" id="9810952at2"/>
<feature type="transmembrane region" description="Helical" evidence="10">
    <location>
        <begin position="35"/>
        <end position="52"/>
    </location>
</feature>
<keyword evidence="4" id="KW-0633">Potassium transport</keyword>
<dbReference type="AlphaFoldDB" id="A0A5C1QM86"/>
<sequence>MKKFLLIFFVVLGVIGLFLEQYRNIPGIRSNAVTMIDYLLVSYLLFDFLWGIKESGNARRYIKRNKFSFYFLLLYLLLFAFNVVMRQSVDVLNKNNNLITVMRNLLLVLKIFGRFKKVSSYMHSIITKPAQTVVFSFVMVILIGSLVLMMPVMNTGEALSPINALFTATSAVCVTGLIVVDTANQFSYAGKTVLMILIQIGGLGIMLLSFFMVFLFRQSLSIKDRNLLSYMLNSQNTQTLKSSVKRIILLTFLIELTGAVLLIPVFLRSGSPLPQALFSSLFHSVSAFCNAGFSLFSDSLMGFNGNVALNVIITSLIIAGGISFAVLTDLFTLIRSWFKKKRTYLSINTKVVVIVSSILTGVGTLFIYKLEHKNLLFPQALGKQYLEAYFQSVTLRTAGFNTMDFELLTNGTLIIMMGIMFIGGASGSTAGGIKVNTLGVVWAYIRSFRRGNEEVLLYRHQISKDRILQAFTVIAFGILSIFIVSSVLIITEEAAPLKILFETVSAFATVGVSAGVTGGLSIIGKIGIILLMFLGRLGPLTLLTASSGSEKQTKISYPEAAIMIG</sequence>
<evidence type="ECO:0000256" key="2">
    <source>
        <dbReference type="ARBA" id="ARBA00022448"/>
    </source>
</evidence>
<dbReference type="PANTHER" id="PTHR32024">
    <property type="entry name" value="TRK SYSTEM POTASSIUM UPTAKE PROTEIN TRKG-RELATED"/>
    <property type="match status" value="1"/>
</dbReference>
<comment type="subcellular location">
    <subcellularLocation>
        <location evidence="1">Cell membrane</location>
        <topology evidence="1">Multi-pass membrane protein</topology>
    </subcellularLocation>
</comment>
<proteinExistence type="predicted"/>
<dbReference type="RefSeq" id="WP_149486698.1">
    <property type="nucleotide sequence ID" value="NZ_CP036150.1"/>
</dbReference>
<evidence type="ECO:0000256" key="7">
    <source>
        <dbReference type="ARBA" id="ARBA00022989"/>
    </source>
</evidence>
<evidence type="ECO:0000256" key="9">
    <source>
        <dbReference type="ARBA" id="ARBA00023136"/>
    </source>
</evidence>
<evidence type="ECO:0000256" key="8">
    <source>
        <dbReference type="ARBA" id="ARBA00023065"/>
    </source>
</evidence>
<keyword evidence="2" id="KW-0813">Transport</keyword>
<evidence type="ECO:0000256" key="3">
    <source>
        <dbReference type="ARBA" id="ARBA00022475"/>
    </source>
</evidence>
<dbReference type="NCBIfam" id="TIGR00933">
    <property type="entry name" value="2a38"/>
    <property type="match status" value="1"/>
</dbReference>
<evidence type="ECO:0000256" key="6">
    <source>
        <dbReference type="ARBA" id="ARBA00022958"/>
    </source>
</evidence>
<keyword evidence="3" id="KW-1003">Cell membrane</keyword>
<feature type="transmembrane region" description="Helical" evidence="10">
    <location>
        <begin position="510"/>
        <end position="534"/>
    </location>
</feature>